<keyword evidence="1" id="KW-1133">Transmembrane helix</keyword>
<protein>
    <submittedName>
        <fullName evidence="2">Uncharacterized protein</fullName>
    </submittedName>
</protein>
<accession>A0AAV5MBH8</accession>
<dbReference type="AlphaFoldDB" id="A0AAV5MBH8"/>
<reference evidence="2 3" key="1">
    <citation type="journal article" date="2021" name="Commun. Biol.">
        <title>The genome of Shorea leprosula (Dipterocarpaceae) highlights the ecological relevance of drought in aseasonal tropical rainforests.</title>
        <authorList>
            <person name="Ng K.K.S."/>
            <person name="Kobayashi M.J."/>
            <person name="Fawcett J.A."/>
            <person name="Hatakeyama M."/>
            <person name="Paape T."/>
            <person name="Ng C.H."/>
            <person name="Ang C.C."/>
            <person name="Tnah L.H."/>
            <person name="Lee C.T."/>
            <person name="Nishiyama T."/>
            <person name="Sese J."/>
            <person name="O'Brien M.J."/>
            <person name="Copetti D."/>
            <person name="Mohd Noor M.I."/>
            <person name="Ong R.C."/>
            <person name="Putra M."/>
            <person name="Sireger I.Z."/>
            <person name="Indrioko S."/>
            <person name="Kosugi Y."/>
            <person name="Izuno A."/>
            <person name="Isagi Y."/>
            <person name="Lee S.L."/>
            <person name="Shimizu K.K."/>
        </authorList>
    </citation>
    <scope>NUCLEOTIDE SEQUENCE [LARGE SCALE GENOMIC DNA]</scope>
    <source>
        <strain evidence="2">214</strain>
    </source>
</reference>
<keyword evidence="3" id="KW-1185">Reference proteome</keyword>
<gene>
    <name evidence="2" type="ORF">SLEP1_g53780</name>
</gene>
<proteinExistence type="predicted"/>
<name>A0AAV5MBH8_9ROSI</name>
<feature type="transmembrane region" description="Helical" evidence="1">
    <location>
        <begin position="21"/>
        <end position="42"/>
    </location>
</feature>
<organism evidence="2 3">
    <name type="scientific">Rubroshorea leprosula</name>
    <dbReference type="NCBI Taxonomy" id="152421"/>
    <lineage>
        <taxon>Eukaryota</taxon>
        <taxon>Viridiplantae</taxon>
        <taxon>Streptophyta</taxon>
        <taxon>Embryophyta</taxon>
        <taxon>Tracheophyta</taxon>
        <taxon>Spermatophyta</taxon>
        <taxon>Magnoliopsida</taxon>
        <taxon>eudicotyledons</taxon>
        <taxon>Gunneridae</taxon>
        <taxon>Pentapetalae</taxon>
        <taxon>rosids</taxon>
        <taxon>malvids</taxon>
        <taxon>Malvales</taxon>
        <taxon>Dipterocarpaceae</taxon>
        <taxon>Rubroshorea</taxon>
    </lineage>
</organism>
<evidence type="ECO:0000256" key="1">
    <source>
        <dbReference type="SAM" id="Phobius"/>
    </source>
</evidence>
<dbReference type="Proteomes" id="UP001054252">
    <property type="component" value="Unassembled WGS sequence"/>
</dbReference>
<sequence>MYFSKISTGTPLQGKRLHLFLLQRVLLILVTSQVATHGILQWSKYIHQVNLMIPVMLTA</sequence>
<evidence type="ECO:0000313" key="3">
    <source>
        <dbReference type="Proteomes" id="UP001054252"/>
    </source>
</evidence>
<keyword evidence="1" id="KW-0472">Membrane</keyword>
<dbReference type="EMBL" id="BPVZ01000216">
    <property type="protein sequence ID" value="GKV46817.1"/>
    <property type="molecule type" value="Genomic_DNA"/>
</dbReference>
<keyword evidence="1" id="KW-0812">Transmembrane</keyword>
<evidence type="ECO:0000313" key="2">
    <source>
        <dbReference type="EMBL" id="GKV46817.1"/>
    </source>
</evidence>
<comment type="caution">
    <text evidence="2">The sequence shown here is derived from an EMBL/GenBank/DDBJ whole genome shotgun (WGS) entry which is preliminary data.</text>
</comment>